<sequence length="76" mass="8305">MGLIAAFIGIVAIGIVILFRAKRWREYLDVSFIYFGVFALTGLWIGFGDRFGLGSIILLLIGITGLIITALVKKMA</sequence>
<comment type="caution">
    <text evidence="2">The sequence shown here is derived from an EMBL/GenBank/DDBJ whole genome shotgun (WGS) entry which is preliminary data.</text>
</comment>
<feature type="transmembrane region" description="Helical" evidence="1">
    <location>
        <begin position="53"/>
        <end position="72"/>
    </location>
</feature>
<dbReference type="AlphaFoldDB" id="A0A0W0GJL1"/>
<protein>
    <recommendedName>
        <fullName evidence="4">YesK-like protein</fullName>
    </recommendedName>
</protein>
<feature type="transmembrane region" description="Helical" evidence="1">
    <location>
        <begin position="28"/>
        <end position="47"/>
    </location>
</feature>
<feature type="transmembrane region" description="Helical" evidence="1">
    <location>
        <begin position="6"/>
        <end position="21"/>
    </location>
</feature>
<evidence type="ECO:0000313" key="2">
    <source>
        <dbReference type="EMBL" id="KTB48737.1"/>
    </source>
</evidence>
<dbReference type="Proteomes" id="UP000053947">
    <property type="component" value="Unassembled WGS sequence"/>
</dbReference>
<keyword evidence="1" id="KW-0812">Transmembrane</keyword>
<evidence type="ECO:0008006" key="4">
    <source>
        <dbReference type="Google" id="ProtNLM"/>
    </source>
</evidence>
<name>A0A0W0GJL1_9CHLR</name>
<organism evidence="2 3">
    <name type="scientific">Dehalogenimonas alkenigignens</name>
    <dbReference type="NCBI Taxonomy" id="1217799"/>
    <lineage>
        <taxon>Bacteria</taxon>
        <taxon>Bacillati</taxon>
        <taxon>Chloroflexota</taxon>
        <taxon>Dehalococcoidia</taxon>
        <taxon>Dehalococcoidales</taxon>
        <taxon>Dehalococcoidaceae</taxon>
        <taxon>Dehalogenimonas</taxon>
    </lineage>
</organism>
<keyword evidence="1" id="KW-1133">Transmembrane helix</keyword>
<dbReference type="RefSeq" id="WP_058439676.1">
    <property type="nucleotide sequence ID" value="NZ_KQ758903.1"/>
</dbReference>
<evidence type="ECO:0000313" key="3">
    <source>
        <dbReference type="Proteomes" id="UP000053947"/>
    </source>
</evidence>
<dbReference type="EMBL" id="LFDV01000002">
    <property type="protein sequence ID" value="KTB48737.1"/>
    <property type="molecule type" value="Genomic_DNA"/>
</dbReference>
<evidence type="ECO:0000256" key="1">
    <source>
        <dbReference type="SAM" id="Phobius"/>
    </source>
</evidence>
<keyword evidence="1" id="KW-0472">Membrane</keyword>
<reference evidence="2 3" key="1">
    <citation type="submission" date="2015-06" db="EMBL/GenBank/DDBJ databases">
        <title>Genome sequence of the organohalide-respiring Dehalogenimonas alkenigignens type strain (IP3-3T).</title>
        <authorList>
            <person name="Key T.A."/>
            <person name="Richmond D.P."/>
            <person name="Bowman K.S."/>
            <person name="Cho Y.-J."/>
            <person name="Chun J."/>
            <person name="da Costa M.S."/>
            <person name="Rainey F.A."/>
            <person name="Moe W.M."/>
        </authorList>
    </citation>
    <scope>NUCLEOTIDE SEQUENCE [LARGE SCALE GENOMIC DNA]</scope>
    <source>
        <strain evidence="2 3">IP3-3</strain>
    </source>
</reference>
<keyword evidence="3" id="KW-1185">Reference proteome</keyword>
<gene>
    <name evidence="2" type="ORF">DEALK_15840</name>
</gene>
<proteinExistence type="predicted"/>
<accession>A0A0W0GJL1</accession>